<reference evidence="1 2" key="1">
    <citation type="submission" date="2024-09" db="EMBL/GenBank/DDBJ databases">
        <title>The Natural Products Discovery Center: Release of the First 8490 Sequenced Strains for Exploring Actinobacteria Biosynthetic Diversity.</title>
        <authorList>
            <person name="Kalkreuter E."/>
            <person name="Kautsar S.A."/>
            <person name="Yang D."/>
            <person name="Bader C.D."/>
            <person name="Teijaro C.N."/>
            <person name="Fluegel L."/>
            <person name="Davis C.M."/>
            <person name="Simpson J.R."/>
            <person name="Lauterbach L."/>
            <person name="Steele A.D."/>
            <person name="Gui C."/>
            <person name="Meng S."/>
            <person name="Li G."/>
            <person name="Viehrig K."/>
            <person name="Ye F."/>
            <person name="Su P."/>
            <person name="Kiefer A.F."/>
            <person name="Nichols A."/>
            <person name="Cepeda A.J."/>
            <person name="Yan W."/>
            <person name="Fan B."/>
            <person name="Jiang Y."/>
            <person name="Adhikari A."/>
            <person name="Zheng C.-J."/>
            <person name="Schuster L."/>
            <person name="Cowan T.M."/>
            <person name="Smanski M.J."/>
            <person name="Chevrette M.G."/>
            <person name="De Carvalho L.P.S."/>
            <person name="Shen B."/>
        </authorList>
    </citation>
    <scope>NUCLEOTIDE SEQUENCE [LARGE SCALE GENOMIC DNA]</scope>
    <source>
        <strain evidence="1 2">NPDC056472</strain>
    </source>
</reference>
<dbReference type="Proteomes" id="UP001600424">
    <property type="component" value="Unassembled WGS sequence"/>
</dbReference>
<comment type="caution">
    <text evidence="1">The sequence shown here is derived from an EMBL/GenBank/DDBJ whole genome shotgun (WGS) entry which is preliminary data.</text>
</comment>
<name>A0ABW6J111_STRWE</name>
<evidence type="ECO:0000313" key="2">
    <source>
        <dbReference type="Proteomes" id="UP001600424"/>
    </source>
</evidence>
<dbReference type="RefSeq" id="WP_386256063.1">
    <property type="nucleotide sequence ID" value="NZ_JBHTRV010000025.1"/>
</dbReference>
<accession>A0ABW6J111</accession>
<organism evidence="1 2">
    <name type="scientific">Streptomyces wedmorensis</name>
    <dbReference type="NCBI Taxonomy" id="43759"/>
    <lineage>
        <taxon>Bacteria</taxon>
        <taxon>Bacillati</taxon>
        <taxon>Actinomycetota</taxon>
        <taxon>Actinomycetes</taxon>
        <taxon>Kitasatosporales</taxon>
        <taxon>Streptomycetaceae</taxon>
        <taxon>Streptomyces</taxon>
    </lineage>
</organism>
<proteinExistence type="predicted"/>
<keyword evidence="2" id="KW-1185">Reference proteome</keyword>
<protein>
    <submittedName>
        <fullName evidence="1">Uncharacterized protein</fullName>
    </submittedName>
</protein>
<sequence length="74" mass="8244">MINDPEVSPNDLGIYVRVMHMMELFYGPHDLDEMVKQVTDGYMGQRADGNEAAVRSAVQRLADAGHLTITLIEP</sequence>
<gene>
    <name evidence="1" type="ORF">ACFQ63_28425</name>
</gene>
<evidence type="ECO:0000313" key="1">
    <source>
        <dbReference type="EMBL" id="MFE5983608.1"/>
    </source>
</evidence>
<dbReference type="EMBL" id="JBHTRV010000025">
    <property type="protein sequence ID" value="MFE5983608.1"/>
    <property type="molecule type" value="Genomic_DNA"/>
</dbReference>